<dbReference type="InterPro" id="IPR036397">
    <property type="entry name" value="RNaseH_sf"/>
</dbReference>
<dbReference type="InterPro" id="IPR012337">
    <property type="entry name" value="RNaseH-like_sf"/>
</dbReference>
<dbReference type="InterPro" id="IPR043502">
    <property type="entry name" value="DNA/RNA_pol_sf"/>
</dbReference>
<evidence type="ECO:0000313" key="5">
    <source>
        <dbReference type="Proteomes" id="UP001178508"/>
    </source>
</evidence>
<keyword evidence="4" id="KW-0548">Nucleotidyltransferase</keyword>
<dbReference type="PROSITE" id="PS50878">
    <property type="entry name" value="RT_POL"/>
    <property type="match status" value="1"/>
</dbReference>
<dbReference type="InterPro" id="IPR002156">
    <property type="entry name" value="RNaseH_domain"/>
</dbReference>
<evidence type="ECO:0000313" key="4">
    <source>
        <dbReference type="EMBL" id="CAJ1057684.1"/>
    </source>
</evidence>
<dbReference type="CDD" id="cd09276">
    <property type="entry name" value="Rnase_HI_RT_non_LTR"/>
    <property type="match status" value="1"/>
</dbReference>
<feature type="chain" id="PRO_5043370671" evidence="1">
    <location>
        <begin position="19"/>
        <end position="1253"/>
    </location>
</feature>
<keyword evidence="5" id="KW-1185">Reference proteome</keyword>
<accession>A0AAV1FAC9</accession>
<dbReference type="Pfam" id="PF00078">
    <property type="entry name" value="RVT_1"/>
    <property type="match status" value="1"/>
</dbReference>
<dbReference type="PROSITE" id="PS50879">
    <property type="entry name" value="RNASE_H_1"/>
    <property type="match status" value="1"/>
</dbReference>
<reference evidence="4" key="1">
    <citation type="submission" date="2023-08" db="EMBL/GenBank/DDBJ databases">
        <authorList>
            <person name="Alioto T."/>
            <person name="Alioto T."/>
            <person name="Gomez Garrido J."/>
        </authorList>
    </citation>
    <scope>NUCLEOTIDE SEQUENCE</scope>
</reference>
<protein>
    <submittedName>
        <fullName evidence="4">RNA-directed DNA polymerase from mobile element jockey</fullName>
    </submittedName>
</protein>
<dbReference type="InterPro" id="IPR005135">
    <property type="entry name" value="Endo/exonuclease/phosphatase"/>
</dbReference>
<dbReference type="GO" id="GO:0003676">
    <property type="term" value="F:nucleic acid binding"/>
    <property type="evidence" value="ECO:0007669"/>
    <property type="project" value="InterPro"/>
</dbReference>
<gene>
    <name evidence="4" type="ORF">XNOV1_A002262</name>
</gene>
<keyword evidence="4" id="KW-0808">Transferase</keyword>
<dbReference type="GO" id="GO:0004523">
    <property type="term" value="F:RNA-DNA hybrid ribonuclease activity"/>
    <property type="evidence" value="ECO:0007669"/>
    <property type="project" value="InterPro"/>
</dbReference>
<organism evidence="4 5">
    <name type="scientific">Xyrichtys novacula</name>
    <name type="common">Pearly razorfish</name>
    <name type="synonym">Hemipteronotus novacula</name>
    <dbReference type="NCBI Taxonomy" id="13765"/>
    <lineage>
        <taxon>Eukaryota</taxon>
        <taxon>Metazoa</taxon>
        <taxon>Chordata</taxon>
        <taxon>Craniata</taxon>
        <taxon>Vertebrata</taxon>
        <taxon>Euteleostomi</taxon>
        <taxon>Actinopterygii</taxon>
        <taxon>Neopterygii</taxon>
        <taxon>Teleostei</taxon>
        <taxon>Neoteleostei</taxon>
        <taxon>Acanthomorphata</taxon>
        <taxon>Eupercaria</taxon>
        <taxon>Labriformes</taxon>
        <taxon>Labridae</taxon>
        <taxon>Xyrichtys</taxon>
    </lineage>
</organism>
<dbReference type="Gene3D" id="3.60.10.10">
    <property type="entry name" value="Endonuclease/exonuclease/phosphatase"/>
    <property type="match status" value="1"/>
</dbReference>
<dbReference type="InterPro" id="IPR000477">
    <property type="entry name" value="RT_dom"/>
</dbReference>
<dbReference type="AlphaFoldDB" id="A0AAV1FAC9"/>
<evidence type="ECO:0000256" key="1">
    <source>
        <dbReference type="SAM" id="SignalP"/>
    </source>
</evidence>
<sequence>MGWRIIMVLSILQWNARSLITNGQEFKKFISGLQDKPTIICIQETWMREQWDFVIHGYTAVRNDRKNGIGGGVATFIKDGIGFNTGQIGMDHESITVKIWTGRYELAIINYYNPCKRLSMDTLNKVLGEVQGKILWCGDFNAHSTLWGSERTDSNGSIVEEFIEDKGLVCLNDGRGTRYDCVRNKESAIDLTLMSNEMAGITNWEVLDEILMGSDHYPVISKVGVEMQREEERRVPRWKIQNAKWDAYQAVSRNIFEELHEEQWTGVDEWNERVVAAIIQSADGTIPKVSGGRSVKSVPWWDNNCRQAIRARNRAFRLLKKQHTMETLIQYRRSQAVVKRTIRAAKRVCWRKYCSEIGQEVQLSEVWGMIRKMSGIKRNITIPILKKDDRTAVSNLEKATLLAETLIQVHSSENISTEAKQHRQNVLTQNTWIREKKQARGDDLDLPFNLYELRRAVAKTRQSSPGKDDVCYCMLDHMDDRSLGVILKLFNKVWESGEVPQAWKHSVIVPILKPGKGASDPSNYRPIALTSQLGKTMEKMVTERLMFFLESHDLFSSHQSGFRKGRNTMDSVLSLESDIRKAQTNKEIVMAVFFDVEKAYDMLWKEGLLIKLDKMGVGGKLYNWVLSFLFRRTIEVRVAQEFSPIYEVENGTPQGSVCSPVIFNCMINDIFEEVGGGISKSLFADDGALWVRGRNQDYLQKKLQAAVDKVEQWANRWGFKLSVAKTQVICFAKRHKEVSIKLYDQTLEQAKVVRFLGVLFDEKLTWKQHIEKLRDKCKNVNNLMRCMAGRDWGATRKSLLNIYQAMMRSRIDYGSVAYMSAAESHLKKLDVEQAKGLRICSGAFKTSPVAALQVEVGEEPLRIRRVKHMLAYWVYLQGDKRSHPAKAILEECSEHDKTNFLSLGWVGNEKAESVGLCNMQFVSSHSLPEIPPWVFQEPTVDFGIQDKVKKKSGNTGDIVQRYIEQNYANKLLIFTDGSKDPKTGRTGAAVFVPEQRLAIRERATDHASVYSVELLAIILALKWMKGGNVVHAVIASDSYAALESIKTMKSCRQDLVMEIHQLLHQIQNRGGTTRFVWVPAHAGVEGNEEVDTLAKQAVRAQTIKNSIPLGRAEGKSIIKTQMQRVWQEYWDINDTGRHFYRIQSQVGGERVFGRSRKEEVAITRLRLGHTGLNSTQKIISKHPTGKCQSCNVQETVEHVLMECREYEREREVLKNGLKKENIGFTLRSVLQRTKESNKHVQRYLRRTGLVKRI</sequence>
<keyword evidence="1" id="KW-0732">Signal</keyword>
<dbReference type="Pfam" id="PF00075">
    <property type="entry name" value="RNase_H"/>
    <property type="match status" value="1"/>
</dbReference>
<dbReference type="SUPFAM" id="SSF56672">
    <property type="entry name" value="DNA/RNA polymerases"/>
    <property type="match status" value="1"/>
</dbReference>
<dbReference type="InterPro" id="IPR052560">
    <property type="entry name" value="RdDP_mobile_element"/>
</dbReference>
<dbReference type="Proteomes" id="UP001178508">
    <property type="component" value="Chromosome 5"/>
</dbReference>
<feature type="signal peptide" evidence="1">
    <location>
        <begin position="1"/>
        <end position="18"/>
    </location>
</feature>
<keyword evidence="4" id="KW-0695">RNA-directed DNA polymerase</keyword>
<dbReference type="Pfam" id="PF14529">
    <property type="entry name" value="Exo_endo_phos_2"/>
    <property type="match status" value="1"/>
</dbReference>
<evidence type="ECO:0000259" key="2">
    <source>
        <dbReference type="PROSITE" id="PS50878"/>
    </source>
</evidence>
<dbReference type="PANTHER" id="PTHR36688">
    <property type="entry name" value="ENDO/EXONUCLEASE/PHOSPHATASE DOMAIN-CONTAINING PROTEIN"/>
    <property type="match status" value="1"/>
</dbReference>
<dbReference type="SUPFAM" id="SSF56219">
    <property type="entry name" value="DNase I-like"/>
    <property type="match status" value="1"/>
</dbReference>
<feature type="domain" description="RNase H type-1" evidence="3">
    <location>
        <begin position="967"/>
        <end position="1099"/>
    </location>
</feature>
<name>A0AAV1FAC9_XYRNO</name>
<feature type="domain" description="Reverse transcriptase" evidence="2">
    <location>
        <begin position="492"/>
        <end position="760"/>
    </location>
</feature>
<dbReference type="CDD" id="cd01650">
    <property type="entry name" value="RT_nLTR_like"/>
    <property type="match status" value="1"/>
</dbReference>
<dbReference type="Gene3D" id="3.30.420.10">
    <property type="entry name" value="Ribonuclease H-like superfamily/Ribonuclease H"/>
    <property type="match status" value="1"/>
</dbReference>
<dbReference type="SUPFAM" id="SSF53098">
    <property type="entry name" value="Ribonuclease H-like"/>
    <property type="match status" value="1"/>
</dbReference>
<proteinExistence type="predicted"/>
<dbReference type="PANTHER" id="PTHR36688:SF2">
    <property type="entry name" value="ENDONUCLEASE_EXONUCLEASE_PHOSPHATASE DOMAIN-CONTAINING PROTEIN"/>
    <property type="match status" value="1"/>
</dbReference>
<dbReference type="GO" id="GO:0003964">
    <property type="term" value="F:RNA-directed DNA polymerase activity"/>
    <property type="evidence" value="ECO:0007669"/>
    <property type="project" value="UniProtKB-KW"/>
</dbReference>
<dbReference type="EMBL" id="OY660868">
    <property type="protein sequence ID" value="CAJ1057684.1"/>
    <property type="molecule type" value="Genomic_DNA"/>
</dbReference>
<evidence type="ECO:0000259" key="3">
    <source>
        <dbReference type="PROSITE" id="PS50879"/>
    </source>
</evidence>
<dbReference type="InterPro" id="IPR036691">
    <property type="entry name" value="Endo/exonu/phosph_ase_sf"/>
</dbReference>